<evidence type="ECO:0000259" key="2">
    <source>
        <dbReference type="Pfam" id="PF00144"/>
    </source>
</evidence>
<dbReference type="Gene3D" id="3.40.710.10">
    <property type="entry name" value="DD-peptidase/beta-lactamase superfamily"/>
    <property type="match status" value="1"/>
</dbReference>
<protein>
    <submittedName>
        <fullName evidence="3">Beta-lactamase family protein</fullName>
    </submittedName>
</protein>
<evidence type="ECO:0000313" key="3">
    <source>
        <dbReference type="EMBL" id="TMR19123.1"/>
    </source>
</evidence>
<name>A0A5S4FHF5_9ACTN</name>
<dbReference type="SUPFAM" id="SSF56601">
    <property type="entry name" value="beta-lactamase/transpeptidase-like"/>
    <property type="match status" value="1"/>
</dbReference>
<dbReference type="AlphaFoldDB" id="A0A5S4FHF5"/>
<dbReference type="OrthoDB" id="9809635at2"/>
<reference evidence="3 4" key="1">
    <citation type="submission" date="2019-05" db="EMBL/GenBank/DDBJ databases">
        <title>Draft genome sequence of Nonomuraea zeae DSM 100528.</title>
        <authorList>
            <person name="Saricaoglu S."/>
            <person name="Isik K."/>
        </authorList>
    </citation>
    <scope>NUCLEOTIDE SEQUENCE [LARGE SCALE GENOMIC DNA]</scope>
    <source>
        <strain evidence="3 4">DSM 100528</strain>
    </source>
</reference>
<organism evidence="3 4">
    <name type="scientific">Nonomuraea zeae</name>
    <dbReference type="NCBI Taxonomy" id="1642303"/>
    <lineage>
        <taxon>Bacteria</taxon>
        <taxon>Bacillati</taxon>
        <taxon>Actinomycetota</taxon>
        <taxon>Actinomycetes</taxon>
        <taxon>Streptosporangiales</taxon>
        <taxon>Streptosporangiaceae</taxon>
        <taxon>Nonomuraea</taxon>
    </lineage>
</organism>
<feature type="region of interest" description="Disordered" evidence="1">
    <location>
        <begin position="18"/>
        <end position="39"/>
    </location>
</feature>
<proteinExistence type="predicted"/>
<feature type="compositionally biased region" description="Pro residues" evidence="1">
    <location>
        <begin position="23"/>
        <end position="39"/>
    </location>
</feature>
<dbReference type="InterPro" id="IPR001466">
    <property type="entry name" value="Beta-lactam-related"/>
</dbReference>
<evidence type="ECO:0000313" key="4">
    <source>
        <dbReference type="Proteomes" id="UP000306628"/>
    </source>
</evidence>
<sequence length="155" mass="16250">MPHHAGSRLFAPLGMTGTRFWPGPEPAPPGAAPTDPSWPAPLSLGDGGVWSTAADLLRWSQALNADELGVSALLQTPGRLDDGTLLDYAWGIGVRSHAGHRVYRHGGGWAGLRALQARIPGLGLSLVVVAIADHTERRVDLAGSLLDEVTGRSGR</sequence>
<dbReference type="RefSeq" id="WP_138697500.1">
    <property type="nucleotide sequence ID" value="NZ_JBHSAZ010000052.1"/>
</dbReference>
<feature type="domain" description="Beta-lactamase-related" evidence="2">
    <location>
        <begin position="5"/>
        <end position="139"/>
    </location>
</feature>
<dbReference type="InterPro" id="IPR012338">
    <property type="entry name" value="Beta-lactam/transpept-like"/>
</dbReference>
<accession>A0A5S4FHF5</accession>
<dbReference type="Pfam" id="PF00144">
    <property type="entry name" value="Beta-lactamase"/>
    <property type="match status" value="1"/>
</dbReference>
<dbReference type="Proteomes" id="UP000306628">
    <property type="component" value="Unassembled WGS sequence"/>
</dbReference>
<dbReference type="EMBL" id="VCKX01000336">
    <property type="protein sequence ID" value="TMR19123.1"/>
    <property type="molecule type" value="Genomic_DNA"/>
</dbReference>
<comment type="caution">
    <text evidence="3">The sequence shown here is derived from an EMBL/GenBank/DDBJ whole genome shotgun (WGS) entry which is preliminary data.</text>
</comment>
<evidence type="ECO:0000256" key="1">
    <source>
        <dbReference type="SAM" id="MobiDB-lite"/>
    </source>
</evidence>
<keyword evidence="4" id="KW-1185">Reference proteome</keyword>
<gene>
    <name evidence="3" type="ORF">ETD85_53250</name>
</gene>